<evidence type="ECO:0000313" key="2">
    <source>
        <dbReference type="Proteomes" id="UP000005510"/>
    </source>
</evidence>
<dbReference type="HOGENOM" id="CLU_3064403_0_0_10"/>
<organism evidence="1 2">
    <name type="scientific">Parabacteroides johnsonii DSM 18315</name>
    <dbReference type="NCBI Taxonomy" id="537006"/>
    <lineage>
        <taxon>Bacteria</taxon>
        <taxon>Pseudomonadati</taxon>
        <taxon>Bacteroidota</taxon>
        <taxon>Bacteroidia</taxon>
        <taxon>Bacteroidales</taxon>
        <taxon>Tannerellaceae</taxon>
        <taxon>Parabacteroides</taxon>
    </lineage>
</organism>
<reference evidence="1 2" key="2">
    <citation type="submission" date="2008-10" db="EMBL/GenBank/DDBJ databases">
        <authorList>
            <person name="Fulton L."/>
            <person name="Clifton S."/>
            <person name="Fulton B."/>
            <person name="Xu J."/>
            <person name="Minx P."/>
            <person name="Pepin K.H."/>
            <person name="Johnson M."/>
            <person name="Bhonagiri V."/>
            <person name="Nash W.E."/>
            <person name="Mardis E.R."/>
            <person name="Wilson R.K."/>
        </authorList>
    </citation>
    <scope>NUCLEOTIDE SEQUENCE [LARGE SCALE GENOMIC DNA]</scope>
    <source>
        <strain evidence="1 2">DSM 18315</strain>
    </source>
</reference>
<protein>
    <submittedName>
        <fullName evidence="1">Uncharacterized protein</fullName>
    </submittedName>
</protein>
<dbReference type="AlphaFoldDB" id="B7BDP6"/>
<reference evidence="1 2" key="1">
    <citation type="submission" date="2008-10" db="EMBL/GenBank/DDBJ databases">
        <title>Draft genome sequence of Parabacteroides johnsonii (DSM 18315).</title>
        <authorList>
            <person name="Sudarsanam P."/>
            <person name="Ley R."/>
            <person name="Guruge J."/>
            <person name="Turnbaugh P.J."/>
            <person name="Mahowald M."/>
            <person name="Liep D."/>
            <person name="Gordon J."/>
        </authorList>
    </citation>
    <scope>NUCLEOTIDE SEQUENCE [LARGE SCALE GENOMIC DNA]</scope>
    <source>
        <strain evidence="1 2">DSM 18315</strain>
    </source>
</reference>
<dbReference type="Proteomes" id="UP000005510">
    <property type="component" value="Unassembled WGS sequence"/>
</dbReference>
<gene>
    <name evidence="1" type="ORF">PRABACTJOHN_03171</name>
</gene>
<name>B7BDP6_9BACT</name>
<evidence type="ECO:0000313" key="1">
    <source>
        <dbReference type="EMBL" id="EEC95445.1"/>
    </source>
</evidence>
<proteinExistence type="predicted"/>
<sequence length="53" mass="6295">MVLILIVFYSTKIGKTKVHALKQKFHPRKQKFQGKQLFETLVSNFFHTETFIP</sequence>
<accession>B7BDP6</accession>
<dbReference type="EMBL" id="ABYH01000342">
    <property type="protein sequence ID" value="EEC95445.1"/>
    <property type="molecule type" value="Genomic_DNA"/>
</dbReference>
<comment type="caution">
    <text evidence="1">The sequence shown here is derived from an EMBL/GenBank/DDBJ whole genome shotgun (WGS) entry which is preliminary data.</text>
</comment>